<feature type="domain" description="Multidrug resistance protein MdtA-like barrel-sandwich hybrid" evidence="6">
    <location>
        <begin position="109"/>
        <end position="240"/>
    </location>
</feature>
<evidence type="ECO:0000313" key="9">
    <source>
        <dbReference type="EMBL" id="EDY15987.1"/>
    </source>
</evidence>
<dbReference type="Pfam" id="PF25954">
    <property type="entry name" value="Beta-barrel_RND_2"/>
    <property type="match status" value="1"/>
</dbReference>
<gene>
    <name evidence="9" type="ORF">CfE428DRAFT_6506</name>
</gene>
<evidence type="ECO:0000256" key="3">
    <source>
        <dbReference type="SAM" id="MobiDB-lite"/>
    </source>
</evidence>
<keyword evidence="10" id="KW-1185">Reference proteome</keyword>
<dbReference type="EMBL" id="ABVL01000044">
    <property type="protein sequence ID" value="EDY15987.1"/>
    <property type="molecule type" value="Genomic_DNA"/>
</dbReference>
<comment type="similarity">
    <text evidence="1">Belongs to the membrane fusion protein (MFP) (TC 8.A.1) family.</text>
</comment>
<dbReference type="InterPro" id="IPR058624">
    <property type="entry name" value="MdtA-like_HH"/>
</dbReference>
<dbReference type="RefSeq" id="WP_006983823.1">
    <property type="nucleotide sequence ID" value="NZ_ABVL01000044.1"/>
</dbReference>
<evidence type="ECO:0000313" key="10">
    <source>
        <dbReference type="Proteomes" id="UP000005824"/>
    </source>
</evidence>
<evidence type="ECO:0000259" key="5">
    <source>
        <dbReference type="Pfam" id="PF25876"/>
    </source>
</evidence>
<dbReference type="InterPro" id="IPR058625">
    <property type="entry name" value="MdtA-like_BSH"/>
</dbReference>
<dbReference type="GO" id="GO:0015562">
    <property type="term" value="F:efflux transmembrane transporter activity"/>
    <property type="evidence" value="ECO:0007669"/>
    <property type="project" value="TreeGrafter"/>
</dbReference>
<evidence type="ECO:0000259" key="7">
    <source>
        <dbReference type="Pfam" id="PF25954"/>
    </source>
</evidence>
<feature type="domain" description="YknX-like C-terminal permuted SH3-like" evidence="8">
    <location>
        <begin position="337"/>
        <end position="404"/>
    </location>
</feature>
<feature type="coiled-coil region" evidence="2">
    <location>
        <begin position="139"/>
        <end position="166"/>
    </location>
</feature>
<keyword evidence="4" id="KW-0472">Membrane</keyword>
<dbReference type="Pfam" id="PF25876">
    <property type="entry name" value="HH_MFP_RND"/>
    <property type="match status" value="1"/>
</dbReference>
<feature type="region of interest" description="Disordered" evidence="3">
    <location>
        <begin position="1"/>
        <end position="33"/>
    </location>
</feature>
<feature type="domain" description="CusB-like beta-barrel" evidence="7">
    <location>
        <begin position="258"/>
        <end position="329"/>
    </location>
</feature>
<dbReference type="Proteomes" id="UP000005824">
    <property type="component" value="Unassembled WGS sequence"/>
</dbReference>
<dbReference type="InterPro" id="IPR058792">
    <property type="entry name" value="Beta-barrel_RND_2"/>
</dbReference>
<dbReference type="InParanoid" id="B4DC65"/>
<accession>B4DC65</accession>
<dbReference type="GO" id="GO:1990281">
    <property type="term" value="C:efflux pump complex"/>
    <property type="evidence" value="ECO:0007669"/>
    <property type="project" value="TreeGrafter"/>
</dbReference>
<dbReference type="InterPro" id="IPR006143">
    <property type="entry name" value="RND_pump_MFP"/>
</dbReference>
<dbReference type="eggNOG" id="COG0845">
    <property type="taxonomic scope" value="Bacteria"/>
</dbReference>
<reference evidence="9 10" key="1">
    <citation type="journal article" date="2011" name="J. Bacteriol.">
        <title>Genome sequence of Chthoniobacter flavus Ellin428, an aerobic heterotrophic soil bacterium.</title>
        <authorList>
            <person name="Kant R."/>
            <person name="van Passel M.W."/>
            <person name="Palva A."/>
            <person name="Lucas S."/>
            <person name="Lapidus A."/>
            <person name="Glavina Del Rio T."/>
            <person name="Dalin E."/>
            <person name="Tice H."/>
            <person name="Bruce D."/>
            <person name="Goodwin L."/>
            <person name="Pitluck S."/>
            <person name="Larimer F.W."/>
            <person name="Land M.L."/>
            <person name="Hauser L."/>
            <person name="Sangwan P."/>
            <person name="de Vos W.M."/>
            <person name="Janssen P.H."/>
            <person name="Smidt H."/>
        </authorList>
    </citation>
    <scope>NUCLEOTIDE SEQUENCE [LARGE SCALE GENOMIC DNA]</scope>
    <source>
        <strain evidence="9 10">Ellin428</strain>
    </source>
</reference>
<evidence type="ECO:0000259" key="6">
    <source>
        <dbReference type="Pfam" id="PF25917"/>
    </source>
</evidence>
<dbReference type="Gene3D" id="2.40.420.20">
    <property type="match status" value="1"/>
</dbReference>
<dbReference type="PANTHER" id="PTHR30469">
    <property type="entry name" value="MULTIDRUG RESISTANCE PROTEIN MDTA"/>
    <property type="match status" value="1"/>
</dbReference>
<keyword evidence="4" id="KW-0812">Transmembrane</keyword>
<evidence type="ECO:0000256" key="4">
    <source>
        <dbReference type="SAM" id="Phobius"/>
    </source>
</evidence>
<evidence type="ECO:0000256" key="1">
    <source>
        <dbReference type="ARBA" id="ARBA00009477"/>
    </source>
</evidence>
<dbReference type="Gene3D" id="2.40.50.100">
    <property type="match status" value="1"/>
</dbReference>
<feature type="compositionally biased region" description="Basic and acidic residues" evidence="3">
    <location>
        <begin position="9"/>
        <end position="19"/>
    </location>
</feature>
<comment type="caution">
    <text evidence="9">The sequence shown here is derived from an EMBL/GenBank/DDBJ whole genome shotgun (WGS) entry which is preliminary data.</text>
</comment>
<dbReference type="PANTHER" id="PTHR30469:SF37">
    <property type="entry name" value="RAGD PROTEIN"/>
    <property type="match status" value="1"/>
</dbReference>
<dbReference type="AlphaFoldDB" id="B4DC65"/>
<sequence>MTTIQEPVTRARDSRDTSNHRGTASNHPSPLLPQSKHSRWPLWLGATVVLFALAVFLGIRSRQQAEQRLTEVAEQAATPTVNVTSPKPEAAAEEIALPGNTQAFNDTPIYARANGYLKKWVVDIGARVKAGDLLAEIEVPELDQQLHQAEADLQTAQANLDLARLTNTRWQDLLVHRVISSQEADQVKSDLGVKQATYVASEANVRRLQETQKYERVIAPFDGIITARGTDIGALVDSGTGAGRELFHLAAVHKLRVYVAVPEIYADSVLDGSKVTLTQSANAARTFTGTVGRNSSAIDQTTRTLNVEVDVDNDDGRLLPGSYVIVHFKLAGNVNSVTIPANALLFRSEGLRVAKVVNGTVSLTPITIGHDFGSTVEVTSGLTVKDVIVLDPSDSLAEGAHVEVNEPAK</sequence>
<protein>
    <submittedName>
        <fullName evidence="9">Efflux transporter, RND family, MFP subunit</fullName>
    </submittedName>
</protein>
<dbReference type="NCBIfam" id="TIGR01730">
    <property type="entry name" value="RND_mfp"/>
    <property type="match status" value="1"/>
</dbReference>
<name>B4DC65_9BACT</name>
<evidence type="ECO:0000256" key="2">
    <source>
        <dbReference type="SAM" id="Coils"/>
    </source>
</evidence>
<evidence type="ECO:0000259" key="8">
    <source>
        <dbReference type="Pfam" id="PF25989"/>
    </source>
</evidence>
<dbReference type="Pfam" id="PF25917">
    <property type="entry name" value="BSH_RND"/>
    <property type="match status" value="1"/>
</dbReference>
<dbReference type="InterPro" id="IPR058637">
    <property type="entry name" value="YknX-like_C"/>
</dbReference>
<dbReference type="Gene3D" id="1.10.287.470">
    <property type="entry name" value="Helix hairpin bin"/>
    <property type="match status" value="1"/>
</dbReference>
<feature type="transmembrane region" description="Helical" evidence="4">
    <location>
        <begin position="40"/>
        <end position="59"/>
    </location>
</feature>
<feature type="domain" description="Multidrug resistance protein MdtA-like alpha-helical hairpin" evidence="5">
    <location>
        <begin position="145"/>
        <end position="206"/>
    </location>
</feature>
<organism evidence="9 10">
    <name type="scientific">Chthoniobacter flavus Ellin428</name>
    <dbReference type="NCBI Taxonomy" id="497964"/>
    <lineage>
        <taxon>Bacteria</taxon>
        <taxon>Pseudomonadati</taxon>
        <taxon>Verrucomicrobiota</taxon>
        <taxon>Spartobacteria</taxon>
        <taxon>Chthoniobacterales</taxon>
        <taxon>Chthoniobacteraceae</taxon>
        <taxon>Chthoniobacter</taxon>
    </lineage>
</organism>
<keyword evidence="2" id="KW-0175">Coiled coil</keyword>
<dbReference type="SUPFAM" id="SSF111369">
    <property type="entry name" value="HlyD-like secretion proteins"/>
    <property type="match status" value="1"/>
</dbReference>
<dbReference type="STRING" id="497964.CfE428DRAFT_6506"/>
<proteinExistence type="inferred from homology"/>
<dbReference type="Pfam" id="PF25989">
    <property type="entry name" value="YknX_C"/>
    <property type="match status" value="1"/>
</dbReference>
<keyword evidence="4" id="KW-1133">Transmembrane helix</keyword>
<dbReference type="Gene3D" id="2.40.30.170">
    <property type="match status" value="1"/>
</dbReference>